<dbReference type="Gene3D" id="3.40.50.1980">
    <property type="entry name" value="Nitrogenase molybdenum iron protein domain"/>
    <property type="match status" value="2"/>
</dbReference>
<dbReference type="PRINTS" id="PR00691">
    <property type="entry name" value="ADHESINB"/>
</dbReference>
<keyword evidence="2 5" id="KW-0813">Transport</keyword>
<dbReference type="PRINTS" id="PR00690">
    <property type="entry name" value="ADHESNFAMILY"/>
</dbReference>
<dbReference type="EMBL" id="MUYF01000003">
    <property type="protein sequence ID" value="OOL81541.1"/>
    <property type="molecule type" value="Genomic_DNA"/>
</dbReference>
<organism evidence="8 9">
    <name type="scientific">Dolosigranulum pigrum</name>
    <dbReference type="NCBI Taxonomy" id="29394"/>
    <lineage>
        <taxon>Bacteria</taxon>
        <taxon>Bacillati</taxon>
        <taxon>Bacillota</taxon>
        <taxon>Bacilli</taxon>
        <taxon>Lactobacillales</taxon>
        <taxon>Carnobacteriaceae</taxon>
        <taxon>Dolosigranulum</taxon>
    </lineage>
</organism>
<evidence type="ECO:0000256" key="4">
    <source>
        <dbReference type="ARBA" id="ARBA00022729"/>
    </source>
</evidence>
<dbReference type="GO" id="GO:0007155">
    <property type="term" value="P:cell adhesion"/>
    <property type="evidence" value="ECO:0007669"/>
    <property type="project" value="InterPro"/>
</dbReference>
<dbReference type="InterPro" id="IPR006127">
    <property type="entry name" value="ZnuA-like"/>
</dbReference>
<reference evidence="8 9" key="1">
    <citation type="submission" date="2017-01" db="EMBL/GenBank/DDBJ databases">
        <title>Complete Genome Sequence of Dolosigranulum pigrum isolated from a Patient with interstitial lung disease.</title>
        <authorList>
            <person name="Mukhopadhyay R."/>
            <person name="Joaquin J."/>
            <person name="Hogue R."/>
            <person name="Fitzgerald S."/>
            <person name="Jospin G."/>
            <person name="Eisen J.A."/>
            <person name="Chaturvedi V."/>
        </authorList>
    </citation>
    <scope>NUCLEOTIDE SEQUENCE [LARGE SCALE GENOMIC DNA]</scope>
    <source>
        <strain evidence="8 9">15S00348</strain>
    </source>
</reference>
<evidence type="ECO:0000313" key="9">
    <source>
        <dbReference type="Proteomes" id="UP000190409"/>
    </source>
</evidence>
<dbReference type="PANTHER" id="PTHR42953:SF1">
    <property type="entry name" value="METAL-BINDING PROTEIN HI_0362-RELATED"/>
    <property type="match status" value="1"/>
</dbReference>
<comment type="similarity">
    <text evidence="5">Belongs to the bacterial solute-binding protein 9 family.</text>
</comment>
<evidence type="ECO:0000256" key="1">
    <source>
        <dbReference type="ARBA" id="ARBA00004196"/>
    </source>
</evidence>
<evidence type="ECO:0000256" key="7">
    <source>
        <dbReference type="SAM" id="SignalP"/>
    </source>
</evidence>
<dbReference type="GO" id="GO:0030313">
    <property type="term" value="C:cell envelope"/>
    <property type="evidence" value="ECO:0007669"/>
    <property type="project" value="UniProtKB-SubCell"/>
</dbReference>
<comment type="subcellular location">
    <subcellularLocation>
        <location evidence="1">Cell envelope</location>
    </subcellularLocation>
</comment>
<gene>
    <name evidence="8" type="ORF">BWX42_07395</name>
</gene>
<dbReference type="Proteomes" id="UP000190409">
    <property type="component" value="Unassembled WGS sequence"/>
</dbReference>
<evidence type="ECO:0000313" key="8">
    <source>
        <dbReference type="EMBL" id="OOL81541.1"/>
    </source>
</evidence>
<evidence type="ECO:0000256" key="2">
    <source>
        <dbReference type="ARBA" id="ARBA00022448"/>
    </source>
</evidence>
<comment type="caution">
    <text evidence="8">The sequence shown here is derived from an EMBL/GenBank/DDBJ whole genome shotgun (WGS) entry which is preliminary data.</text>
</comment>
<evidence type="ECO:0000256" key="3">
    <source>
        <dbReference type="ARBA" id="ARBA00022723"/>
    </source>
</evidence>
<dbReference type="GO" id="GO:0046872">
    <property type="term" value="F:metal ion binding"/>
    <property type="evidence" value="ECO:0007669"/>
    <property type="project" value="UniProtKB-KW"/>
</dbReference>
<name>A0A1S8KPS0_9LACT</name>
<keyword evidence="3" id="KW-0479">Metal-binding</keyword>
<evidence type="ECO:0000256" key="6">
    <source>
        <dbReference type="SAM" id="MobiDB-lite"/>
    </source>
</evidence>
<feature type="signal peptide" evidence="7">
    <location>
        <begin position="1"/>
        <end position="23"/>
    </location>
</feature>
<proteinExistence type="inferred from homology"/>
<sequence length="340" mass="36853">MKKLLTLASTTLLLAACSQGGGANEADQGADSSDTSEPTTTETTETKEETSQADDTESTGKKEVVATTTQVADLVTQIGGDHVTVTQLMGPGVDPHEYQPSSSDTQALSNAEIVAYNGFHLEQQFTSLFESLDETNTHVLNMEGALDTSDVLASEEEEDDLEHDPHIWFSIENWKKAADYVAEQLSEADPDHADEYTANAENYIQELDELKAYAEGRIEEIPEQSRYLVTAHDAFQYFAEEFGFEVVGVQGLNTNTEAGTGDISDVADLIVENNIKAVFVESSVSSRNIEALIEAVESRGYEISKGGELYSDALGEAAEDADTYIGMYKANVDTIVDALK</sequence>
<dbReference type="SUPFAM" id="SSF53807">
    <property type="entry name" value="Helical backbone' metal receptor"/>
    <property type="match status" value="1"/>
</dbReference>
<feature type="chain" id="PRO_5038763335" evidence="7">
    <location>
        <begin position="24"/>
        <end position="340"/>
    </location>
</feature>
<dbReference type="InterPro" id="IPR006128">
    <property type="entry name" value="Lipoprotein_PsaA-like"/>
</dbReference>
<evidence type="ECO:0000256" key="5">
    <source>
        <dbReference type="RuleBase" id="RU003512"/>
    </source>
</evidence>
<feature type="compositionally biased region" description="Low complexity" evidence="6">
    <location>
        <begin position="32"/>
        <end position="43"/>
    </location>
</feature>
<feature type="region of interest" description="Disordered" evidence="6">
    <location>
        <begin position="20"/>
        <end position="64"/>
    </location>
</feature>
<dbReference type="PANTHER" id="PTHR42953">
    <property type="entry name" value="HIGH-AFFINITY ZINC UPTAKE SYSTEM PROTEIN ZNUA-RELATED"/>
    <property type="match status" value="1"/>
</dbReference>
<dbReference type="InterPro" id="IPR050492">
    <property type="entry name" value="Bact_metal-bind_prot9"/>
</dbReference>
<dbReference type="AlphaFoldDB" id="A0A1S8KPS0"/>
<keyword evidence="4 7" id="KW-0732">Signal</keyword>
<dbReference type="Pfam" id="PF01297">
    <property type="entry name" value="ZnuA"/>
    <property type="match status" value="1"/>
</dbReference>
<dbReference type="PROSITE" id="PS51257">
    <property type="entry name" value="PROKAR_LIPOPROTEIN"/>
    <property type="match status" value="1"/>
</dbReference>
<dbReference type="InterPro" id="IPR006129">
    <property type="entry name" value="AdhesinB"/>
</dbReference>
<protein>
    <submittedName>
        <fullName evidence="8">Manganese transporter</fullName>
    </submittedName>
</protein>
<accession>A0A1S8KPS0</accession>
<dbReference type="GO" id="GO:0030001">
    <property type="term" value="P:metal ion transport"/>
    <property type="evidence" value="ECO:0007669"/>
    <property type="project" value="InterPro"/>
</dbReference>